<dbReference type="Proteomes" id="UP000521872">
    <property type="component" value="Unassembled WGS sequence"/>
</dbReference>
<organism evidence="1 2">
    <name type="scientific">Agrocybe pediades</name>
    <dbReference type="NCBI Taxonomy" id="84607"/>
    <lineage>
        <taxon>Eukaryota</taxon>
        <taxon>Fungi</taxon>
        <taxon>Dikarya</taxon>
        <taxon>Basidiomycota</taxon>
        <taxon>Agaricomycotina</taxon>
        <taxon>Agaricomycetes</taxon>
        <taxon>Agaricomycetidae</taxon>
        <taxon>Agaricales</taxon>
        <taxon>Agaricineae</taxon>
        <taxon>Strophariaceae</taxon>
        <taxon>Agrocybe</taxon>
    </lineage>
</organism>
<keyword evidence="2" id="KW-1185">Reference proteome</keyword>
<accession>A0A8H4VLX9</accession>
<name>A0A8H4VLX9_9AGAR</name>
<proteinExistence type="predicted"/>
<evidence type="ECO:0000313" key="2">
    <source>
        <dbReference type="Proteomes" id="UP000521872"/>
    </source>
</evidence>
<sequence length="89" mass="9994">MSLFRELRGFWMKWVLDSTVSKTSTWLTGVVELRMNGKGKNSFRHVGKRQESETGLGSPQGVLYYQGGGAHALMPVEEHILEVPPTYTP</sequence>
<evidence type="ECO:0000313" key="1">
    <source>
        <dbReference type="EMBL" id="KAF4612704.1"/>
    </source>
</evidence>
<protein>
    <submittedName>
        <fullName evidence="1">Uncharacterized protein</fullName>
    </submittedName>
</protein>
<reference evidence="1 2" key="1">
    <citation type="submission" date="2019-12" db="EMBL/GenBank/DDBJ databases">
        <authorList>
            <person name="Floudas D."/>
            <person name="Bentzer J."/>
            <person name="Ahren D."/>
            <person name="Johansson T."/>
            <person name="Persson P."/>
            <person name="Tunlid A."/>
        </authorList>
    </citation>
    <scope>NUCLEOTIDE SEQUENCE [LARGE SCALE GENOMIC DNA]</scope>
    <source>
        <strain evidence="1 2">CBS 102.39</strain>
    </source>
</reference>
<gene>
    <name evidence="1" type="ORF">D9613_011750</name>
</gene>
<comment type="caution">
    <text evidence="1">The sequence shown here is derived from an EMBL/GenBank/DDBJ whole genome shotgun (WGS) entry which is preliminary data.</text>
</comment>
<dbReference type="EMBL" id="JAACJL010000047">
    <property type="protein sequence ID" value="KAF4612704.1"/>
    <property type="molecule type" value="Genomic_DNA"/>
</dbReference>
<dbReference type="AlphaFoldDB" id="A0A8H4VLX9"/>